<comment type="caution">
    <text evidence="6">The sequence shown here is derived from an EMBL/GenBank/DDBJ whole genome shotgun (WGS) entry which is preliminary data.</text>
</comment>
<evidence type="ECO:0000313" key="7">
    <source>
        <dbReference type="Proteomes" id="UP000029733"/>
    </source>
</evidence>
<feature type="transmembrane region" description="Helical" evidence="5">
    <location>
        <begin position="62"/>
        <end position="82"/>
    </location>
</feature>
<dbReference type="PANTHER" id="PTHR36116">
    <property type="entry name" value="UPF0060 MEMBRANE PROTEIN YNFA"/>
    <property type="match status" value="1"/>
</dbReference>
<dbReference type="Pfam" id="PF02694">
    <property type="entry name" value="UPF0060"/>
    <property type="match status" value="1"/>
</dbReference>
<name>A0A4U8T862_9HELI</name>
<dbReference type="HAMAP" id="MF_00010">
    <property type="entry name" value="UPF0060"/>
    <property type="match status" value="1"/>
</dbReference>
<dbReference type="Proteomes" id="UP000029733">
    <property type="component" value="Unassembled WGS sequence"/>
</dbReference>
<evidence type="ECO:0000256" key="2">
    <source>
        <dbReference type="ARBA" id="ARBA00022692"/>
    </source>
</evidence>
<dbReference type="GO" id="GO:0005886">
    <property type="term" value="C:plasma membrane"/>
    <property type="evidence" value="ECO:0007669"/>
    <property type="project" value="UniProtKB-SubCell"/>
</dbReference>
<comment type="subcellular location">
    <subcellularLocation>
        <location evidence="5">Cell membrane</location>
        <topology evidence="5">Multi-pass membrane protein</topology>
    </subcellularLocation>
</comment>
<accession>A0A4U8T862</accession>
<evidence type="ECO:0000256" key="1">
    <source>
        <dbReference type="ARBA" id="ARBA00022475"/>
    </source>
</evidence>
<evidence type="ECO:0000313" key="6">
    <source>
        <dbReference type="EMBL" id="TLD95748.1"/>
    </source>
</evidence>
<keyword evidence="4 5" id="KW-0472">Membrane</keyword>
<dbReference type="AlphaFoldDB" id="A0A4U8T862"/>
<dbReference type="InterPro" id="IPR003844">
    <property type="entry name" value="UPF0060"/>
</dbReference>
<sequence>MIMLRSICIFILAGLCEIGGGYLVWLWLKEGKNLYMGLGGLILLGLYGVLATLQVEGFGRVYAAYGGIFIALSVGFAMFIDNFKPDKWDIIGALLAICGALIMMYAPRNL</sequence>
<keyword evidence="7" id="KW-1185">Reference proteome</keyword>
<protein>
    <submittedName>
        <fullName evidence="6">YnfA family protein</fullName>
    </submittedName>
</protein>
<keyword evidence="3 5" id="KW-1133">Transmembrane helix</keyword>
<comment type="similarity">
    <text evidence="5">Belongs to the UPF0060 family.</text>
</comment>
<evidence type="ECO:0000256" key="4">
    <source>
        <dbReference type="ARBA" id="ARBA00023136"/>
    </source>
</evidence>
<proteinExistence type="inferred from homology"/>
<dbReference type="NCBIfam" id="NF002586">
    <property type="entry name" value="PRK02237.1"/>
    <property type="match status" value="1"/>
</dbReference>
<feature type="transmembrane region" description="Helical" evidence="5">
    <location>
        <begin position="34"/>
        <end position="55"/>
    </location>
</feature>
<feature type="transmembrane region" description="Helical" evidence="5">
    <location>
        <begin position="88"/>
        <end position="106"/>
    </location>
</feature>
<evidence type="ECO:0000256" key="3">
    <source>
        <dbReference type="ARBA" id="ARBA00022989"/>
    </source>
</evidence>
<reference evidence="6 7" key="1">
    <citation type="journal article" date="2014" name="Genome Announc.">
        <title>Draft genome sequences of eight enterohepatic helicobacter species isolated from both laboratory and wild rodents.</title>
        <authorList>
            <person name="Sheh A."/>
            <person name="Shen Z."/>
            <person name="Fox J.G."/>
        </authorList>
    </citation>
    <scope>NUCLEOTIDE SEQUENCE [LARGE SCALE GENOMIC DNA]</scope>
    <source>
        <strain evidence="6 7">MIT 09-6949</strain>
    </source>
</reference>
<dbReference type="SUPFAM" id="SSF103481">
    <property type="entry name" value="Multidrug resistance efflux transporter EmrE"/>
    <property type="match status" value="1"/>
</dbReference>
<feature type="transmembrane region" description="Helical" evidence="5">
    <location>
        <begin position="7"/>
        <end position="28"/>
    </location>
</feature>
<dbReference type="PANTHER" id="PTHR36116:SF1">
    <property type="entry name" value="UPF0060 MEMBRANE PROTEIN YNFA"/>
    <property type="match status" value="1"/>
</dbReference>
<keyword evidence="1 5" id="KW-1003">Cell membrane</keyword>
<organism evidence="6 7">
    <name type="scientific">Helicobacter jaachi</name>
    <dbReference type="NCBI Taxonomy" id="1677920"/>
    <lineage>
        <taxon>Bacteria</taxon>
        <taxon>Pseudomonadati</taxon>
        <taxon>Campylobacterota</taxon>
        <taxon>Epsilonproteobacteria</taxon>
        <taxon>Campylobacterales</taxon>
        <taxon>Helicobacteraceae</taxon>
        <taxon>Helicobacter</taxon>
    </lineage>
</organism>
<gene>
    <name evidence="6" type="ORF">LS71_007855</name>
</gene>
<evidence type="ECO:0000256" key="5">
    <source>
        <dbReference type="HAMAP-Rule" id="MF_00010"/>
    </source>
</evidence>
<dbReference type="OrthoDB" id="123240at2"/>
<keyword evidence="2 5" id="KW-0812">Transmembrane</keyword>
<dbReference type="EMBL" id="JRPR02000007">
    <property type="protein sequence ID" value="TLD95748.1"/>
    <property type="molecule type" value="Genomic_DNA"/>
</dbReference>
<dbReference type="InterPro" id="IPR037185">
    <property type="entry name" value="EmrE-like"/>
</dbReference>